<keyword evidence="6" id="KW-0732">Signal</keyword>
<feature type="active site" description="Proton donor/acceptor" evidence="5">
    <location>
        <position position="315"/>
    </location>
</feature>
<dbReference type="GO" id="GO:0006508">
    <property type="term" value="P:proteolysis"/>
    <property type="evidence" value="ECO:0007669"/>
    <property type="project" value="InterPro"/>
</dbReference>
<evidence type="ECO:0000256" key="1">
    <source>
        <dbReference type="ARBA" id="ARBA00001933"/>
    </source>
</evidence>
<dbReference type="PROSITE" id="PS52035">
    <property type="entry name" value="PEPTIDASE_M14"/>
    <property type="match status" value="1"/>
</dbReference>
<name>A0A8H4U5J2_9HYPO</name>
<dbReference type="GO" id="GO:0008270">
    <property type="term" value="F:zinc ion binding"/>
    <property type="evidence" value="ECO:0007669"/>
    <property type="project" value="InterPro"/>
</dbReference>
<dbReference type="Pfam" id="PF00246">
    <property type="entry name" value="Peptidase_M14"/>
    <property type="match status" value="1"/>
</dbReference>
<protein>
    <recommendedName>
        <fullName evidence="7">Peptidase M14 domain-containing protein</fullName>
    </recommendedName>
</protein>
<evidence type="ECO:0000256" key="3">
    <source>
        <dbReference type="ARBA" id="ARBA00008954"/>
    </source>
</evidence>
<dbReference type="Gene3D" id="3.90.1150.10">
    <property type="entry name" value="Aspartate Aminotransferase, domain 1"/>
    <property type="match status" value="1"/>
</dbReference>
<dbReference type="Gene3D" id="3.40.640.10">
    <property type="entry name" value="Type I PLP-dependent aspartate aminotransferase-like (Major domain)"/>
    <property type="match status" value="1"/>
</dbReference>
<evidence type="ECO:0000256" key="6">
    <source>
        <dbReference type="SAM" id="SignalP"/>
    </source>
</evidence>
<dbReference type="AlphaFoldDB" id="A0A8H4U5J2"/>
<evidence type="ECO:0000256" key="4">
    <source>
        <dbReference type="ARBA" id="ARBA00022898"/>
    </source>
</evidence>
<keyword evidence="9" id="KW-1185">Reference proteome</keyword>
<dbReference type="CDD" id="cd00610">
    <property type="entry name" value="OAT_like"/>
    <property type="match status" value="1"/>
</dbReference>
<comment type="similarity">
    <text evidence="2 5">Belongs to the peptidase M14 family.</text>
</comment>
<comment type="similarity">
    <text evidence="3">Belongs to the class-III pyridoxal-phosphate-dependent aminotransferase family.</text>
</comment>
<dbReference type="GO" id="GO:0004181">
    <property type="term" value="F:metallocarboxypeptidase activity"/>
    <property type="evidence" value="ECO:0007669"/>
    <property type="project" value="InterPro"/>
</dbReference>
<dbReference type="InterPro" id="IPR015424">
    <property type="entry name" value="PyrdxlP-dep_Trfase"/>
</dbReference>
<dbReference type="SUPFAM" id="SSF53187">
    <property type="entry name" value="Zn-dependent exopeptidases"/>
    <property type="match status" value="1"/>
</dbReference>
<dbReference type="InterPro" id="IPR015422">
    <property type="entry name" value="PyrdxlP-dep_Trfase_small"/>
</dbReference>
<dbReference type="PANTHER" id="PTHR43094:SF1">
    <property type="entry name" value="AMINOTRANSFERASE CLASS-III"/>
    <property type="match status" value="1"/>
</dbReference>
<evidence type="ECO:0000256" key="2">
    <source>
        <dbReference type="ARBA" id="ARBA00005988"/>
    </source>
</evidence>
<dbReference type="Pfam" id="PF00202">
    <property type="entry name" value="Aminotran_3"/>
    <property type="match status" value="1"/>
</dbReference>
<evidence type="ECO:0000313" key="9">
    <source>
        <dbReference type="Proteomes" id="UP000622797"/>
    </source>
</evidence>
<proteinExistence type="inferred from homology"/>
<dbReference type="FunFam" id="3.40.640.10:FF:000004">
    <property type="entry name" value="Acetylornithine aminotransferase"/>
    <property type="match status" value="1"/>
</dbReference>
<gene>
    <name evidence="8" type="ORF">FSARC_2926</name>
</gene>
<dbReference type="EMBL" id="JABEXW010000142">
    <property type="protein sequence ID" value="KAF4969940.1"/>
    <property type="molecule type" value="Genomic_DNA"/>
</dbReference>
<comment type="caution">
    <text evidence="8">The sequence shown here is derived from an EMBL/GenBank/DDBJ whole genome shotgun (WGS) entry which is preliminary data.</text>
</comment>
<organism evidence="8 9">
    <name type="scientific">Fusarium sarcochroum</name>
    <dbReference type="NCBI Taxonomy" id="1208366"/>
    <lineage>
        <taxon>Eukaryota</taxon>
        <taxon>Fungi</taxon>
        <taxon>Dikarya</taxon>
        <taxon>Ascomycota</taxon>
        <taxon>Pezizomycotina</taxon>
        <taxon>Sordariomycetes</taxon>
        <taxon>Hypocreomycetidae</taxon>
        <taxon>Hypocreales</taxon>
        <taxon>Nectriaceae</taxon>
        <taxon>Fusarium</taxon>
        <taxon>Fusarium lateritium species complex</taxon>
    </lineage>
</organism>
<evidence type="ECO:0000259" key="7">
    <source>
        <dbReference type="PROSITE" id="PS52035"/>
    </source>
</evidence>
<dbReference type="SUPFAM" id="SSF53383">
    <property type="entry name" value="PLP-dependent transferases"/>
    <property type="match status" value="1"/>
</dbReference>
<feature type="chain" id="PRO_5034302905" description="Peptidase M14 domain-containing protein" evidence="6">
    <location>
        <begin position="20"/>
        <end position="1024"/>
    </location>
</feature>
<sequence length="1024" mass="111872">MLGNTIGLVGLSVVSVVNAVQYGQNYVPAQEDPKLIAANFKDVDIDLYAPAFLDTKSRQSGFKNGTQGPTSHDDLVAFIEGIVAKNDYMTYNTANFTSEELRSFPFVKLSTSKGPKDSSKVRVWIQGAVHGNEPAGDQSLLALLGKFDKEPKWASKVLKNLDIVILPRYNPDGVFYFQRVLATNFDPNRDHIKLARQQTRDIKQLFSEFAPHVAVDMHEYGAFGKFGNYRHAADGLFSAAKNLNINKNIRELSEKLFAKNMGEAMDKKGLRWEPYVTGSTSSDPDYVPKLDEAGSDAKIGRNAMGLTQSITFLVEMRGIGLADQEFQRRTAAGLTMASAVIDTAANNAQKVLKTVEGGIKDFIKSKEPIVVTDSTKYRTRPFQMIDATNGSVVKVPVQFASTTPTTANLTRSRPDAYLIPVAWPDIVERLKVSGLEVETLRKPWSGTVEALNITSSGLSSSYYEGAVLSTITAEAKKKQLTLPAGSFLVSTEQKNAGIAFNALEPENIDSYASFNIIPVEEGDEYPIFRVLRDNQLTLYRIAAKEAFKMRLLSRQTACGIARCALRNRRVPFSHINRASVSTLHAKINTPPPRIVKSRGCWLETQQGHRVLDASSGAAVVSIGHNEPRVKEAIVAQLDQVAYCYNPFFTTEAAEKISSFLTESTNGAMSKVFIVSSGTEAVEAALKIARQYFTELPTPQPSRTNFIARKQSYHGNTLGSLAVGGHKARRGVYEPILAPNVSHVSPCYPYREMKAEETEQQYVDRLARELDGEFHRVGPDTVCAFIAETVSGTSLGCAPPVPGYFKAMKEVCDRHGALLIMDEVMSGMGRTGTLHAWEQEGVVPDLQTVAKGLGAGYMPVGALLVGNKVADTLAQGSGAFSHSQTYQGHPVACAAAYAVQSVMKEDNMLQNVREMGKVLGEKLKERLANHKNVGDIRGRGLYWGLEFVVDKESKEPFPLKEQIAGKLHKTGLGPDHGVSLIPATGNIDGVQGDMLIVSPPFTITEEEIEMLVDKVEKVVTSVLGA</sequence>
<dbReference type="GO" id="GO:0008483">
    <property type="term" value="F:transaminase activity"/>
    <property type="evidence" value="ECO:0007669"/>
    <property type="project" value="InterPro"/>
</dbReference>
<dbReference type="GO" id="GO:0030170">
    <property type="term" value="F:pyridoxal phosphate binding"/>
    <property type="evidence" value="ECO:0007669"/>
    <property type="project" value="InterPro"/>
</dbReference>
<dbReference type="PANTHER" id="PTHR43094">
    <property type="entry name" value="AMINOTRANSFERASE"/>
    <property type="match status" value="1"/>
</dbReference>
<dbReference type="GO" id="GO:0005829">
    <property type="term" value="C:cytosol"/>
    <property type="evidence" value="ECO:0007669"/>
    <property type="project" value="TreeGrafter"/>
</dbReference>
<dbReference type="NCBIfam" id="NF005685">
    <property type="entry name" value="PRK07483.1"/>
    <property type="match status" value="1"/>
</dbReference>
<reference evidence="8" key="1">
    <citation type="journal article" date="2020" name="BMC Genomics">
        <title>Correction to: Identification and distribution of gene clusters required for synthesis of sphingolipid metabolism inhibitors in diverse species of the filamentous fungus Fusarium.</title>
        <authorList>
            <person name="Kim H.S."/>
            <person name="Lohmar J.M."/>
            <person name="Busman M."/>
            <person name="Brown D.W."/>
            <person name="Naumann T.A."/>
            <person name="Divon H.H."/>
            <person name="Lysoe E."/>
            <person name="Uhlig S."/>
            <person name="Proctor R.H."/>
        </authorList>
    </citation>
    <scope>NUCLEOTIDE SEQUENCE</scope>
    <source>
        <strain evidence="8">NRRL 20472</strain>
    </source>
</reference>
<feature type="signal peptide" evidence="6">
    <location>
        <begin position="1"/>
        <end position="19"/>
    </location>
</feature>
<reference evidence="8" key="2">
    <citation type="submission" date="2020-05" db="EMBL/GenBank/DDBJ databases">
        <authorList>
            <person name="Kim H.-S."/>
            <person name="Proctor R.H."/>
            <person name="Brown D.W."/>
        </authorList>
    </citation>
    <scope>NUCLEOTIDE SEQUENCE</scope>
    <source>
        <strain evidence="8">NRRL 20472</strain>
    </source>
</reference>
<dbReference type="CDD" id="cd06242">
    <property type="entry name" value="M14-like"/>
    <property type="match status" value="1"/>
</dbReference>
<dbReference type="InterPro" id="IPR000834">
    <property type="entry name" value="Peptidase_M14"/>
</dbReference>
<accession>A0A8H4U5J2</accession>
<evidence type="ECO:0000313" key="8">
    <source>
        <dbReference type="EMBL" id="KAF4969940.1"/>
    </source>
</evidence>
<dbReference type="InterPro" id="IPR005814">
    <property type="entry name" value="Aminotrans_3"/>
</dbReference>
<dbReference type="Proteomes" id="UP000622797">
    <property type="component" value="Unassembled WGS sequence"/>
</dbReference>
<feature type="domain" description="Peptidase M14" evidence="7">
    <location>
        <begin position="68"/>
        <end position="344"/>
    </location>
</feature>
<keyword evidence="4" id="KW-0663">Pyridoxal phosphate</keyword>
<evidence type="ECO:0000256" key="5">
    <source>
        <dbReference type="PROSITE-ProRule" id="PRU01379"/>
    </source>
</evidence>
<dbReference type="InterPro" id="IPR015421">
    <property type="entry name" value="PyrdxlP-dep_Trfase_major"/>
</dbReference>
<dbReference type="Gene3D" id="3.40.630.10">
    <property type="entry name" value="Zn peptidases"/>
    <property type="match status" value="1"/>
</dbReference>
<dbReference type="OrthoDB" id="3626597at2759"/>
<comment type="cofactor">
    <cofactor evidence="1">
        <name>pyridoxal 5'-phosphate</name>
        <dbReference type="ChEBI" id="CHEBI:597326"/>
    </cofactor>
</comment>